<comment type="caution">
    <text evidence="1">The sequence shown here is derived from an EMBL/GenBank/DDBJ whole genome shotgun (WGS) entry which is preliminary data.</text>
</comment>
<gene>
    <name evidence="1" type="ORF">B0H17DRAFT_1147992</name>
</gene>
<keyword evidence="2" id="KW-1185">Reference proteome</keyword>
<dbReference type="Proteomes" id="UP001221757">
    <property type="component" value="Unassembled WGS sequence"/>
</dbReference>
<organism evidence="1 2">
    <name type="scientific">Mycena rosella</name>
    <name type="common">Pink bonnet</name>
    <name type="synonym">Agaricus rosellus</name>
    <dbReference type="NCBI Taxonomy" id="1033263"/>
    <lineage>
        <taxon>Eukaryota</taxon>
        <taxon>Fungi</taxon>
        <taxon>Dikarya</taxon>
        <taxon>Basidiomycota</taxon>
        <taxon>Agaricomycotina</taxon>
        <taxon>Agaricomycetes</taxon>
        <taxon>Agaricomycetidae</taxon>
        <taxon>Agaricales</taxon>
        <taxon>Marasmiineae</taxon>
        <taxon>Mycenaceae</taxon>
        <taxon>Mycena</taxon>
    </lineage>
</organism>
<accession>A0AAD7G0Z5</accession>
<dbReference type="AlphaFoldDB" id="A0AAD7G0Z5"/>
<evidence type="ECO:0000313" key="1">
    <source>
        <dbReference type="EMBL" id="KAJ7648535.1"/>
    </source>
</evidence>
<proteinExistence type="predicted"/>
<sequence length="196" mass="21993">MADLRFSQVSITKFIFQLGLFKFFVTGRGPLSTCQCAALNIISPLTAGPDTPGLDLEFTLPVGYLDHSRAKPTEQTLAGDTYYIFVSWNHVLASADPSSPFFTKRSNCPIPWHENAPAQHRDPAARLSHDQYLIKIKYWLKRVCESTPGAPNSRAGLRTSIIPDLRPITDIIANGPEAERPMFVFHTESKLRWAYE</sequence>
<dbReference type="EMBL" id="JARKIE010000377">
    <property type="protein sequence ID" value="KAJ7648535.1"/>
    <property type="molecule type" value="Genomic_DNA"/>
</dbReference>
<reference evidence="1" key="1">
    <citation type="submission" date="2023-03" db="EMBL/GenBank/DDBJ databases">
        <title>Massive genome expansion in bonnet fungi (Mycena s.s.) driven by repeated elements and novel gene families across ecological guilds.</title>
        <authorList>
            <consortium name="Lawrence Berkeley National Laboratory"/>
            <person name="Harder C.B."/>
            <person name="Miyauchi S."/>
            <person name="Viragh M."/>
            <person name="Kuo A."/>
            <person name="Thoen E."/>
            <person name="Andreopoulos B."/>
            <person name="Lu D."/>
            <person name="Skrede I."/>
            <person name="Drula E."/>
            <person name="Henrissat B."/>
            <person name="Morin E."/>
            <person name="Kohler A."/>
            <person name="Barry K."/>
            <person name="LaButti K."/>
            <person name="Morin E."/>
            <person name="Salamov A."/>
            <person name="Lipzen A."/>
            <person name="Mereny Z."/>
            <person name="Hegedus B."/>
            <person name="Baldrian P."/>
            <person name="Stursova M."/>
            <person name="Weitz H."/>
            <person name="Taylor A."/>
            <person name="Grigoriev I.V."/>
            <person name="Nagy L.G."/>
            <person name="Martin F."/>
            <person name="Kauserud H."/>
        </authorList>
    </citation>
    <scope>NUCLEOTIDE SEQUENCE</scope>
    <source>
        <strain evidence="1">CBHHK067</strain>
    </source>
</reference>
<evidence type="ECO:0000313" key="2">
    <source>
        <dbReference type="Proteomes" id="UP001221757"/>
    </source>
</evidence>
<protein>
    <submittedName>
        <fullName evidence="1">Uncharacterized protein</fullName>
    </submittedName>
</protein>
<name>A0AAD7G0Z5_MYCRO</name>